<dbReference type="SMART" id="SM00304">
    <property type="entry name" value="HAMP"/>
    <property type="match status" value="1"/>
</dbReference>
<dbReference type="SUPFAM" id="SSF58104">
    <property type="entry name" value="Methyl-accepting chemotaxis protein (MCP) signaling domain"/>
    <property type="match status" value="1"/>
</dbReference>
<keyword evidence="5 10" id="KW-1133">Transmembrane helix</keyword>
<dbReference type="Pfam" id="PF17200">
    <property type="entry name" value="sCache_2"/>
    <property type="match status" value="1"/>
</dbReference>
<dbReference type="SMART" id="SM01049">
    <property type="entry name" value="Cache_2"/>
    <property type="match status" value="1"/>
</dbReference>
<evidence type="ECO:0000256" key="7">
    <source>
        <dbReference type="ARBA" id="ARBA00023224"/>
    </source>
</evidence>
<dbReference type="Gene3D" id="3.30.450.20">
    <property type="entry name" value="PAS domain"/>
    <property type="match status" value="1"/>
</dbReference>
<feature type="transmembrane region" description="Helical" evidence="10">
    <location>
        <begin position="12"/>
        <end position="31"/>
    </location>
</feature>
<reference evidence="14 15" key="1">
    <citation type="submission" date="2019-03" db="EMBL/GenBank/DDBJ databases">
        <title>Bradyrhizobium strains diversity.</title>
        <authorList>
            <person name="Urquiaga M.C.O."/>
            <person name="Hungria M."/>
            <person name="Delamuta J.R.M."/>
            <person name="Klepa M.S."/>
        </authorList>
    </citation>
    <scope>NUCLEOTIDE SEQUENCE [LARGE SCALE GENOMIC DNA]</scope>
    <source>
        <strain evidence="14 15">CNPSo 3426</strain>
    </source>
</reference>
<evidence type="ECO:0000256" key="6">
    <source>
        <dbReference type="ARBA" id="ARBA00023136"/>
    </source>
</evidence>
<dbReference type="SMART" id="SM00283">
    <property type="entry name" value="MA"/>
    <property type="match status" value="1"/>
</dbReference>
<dbReference type="PROSITE" id="PS50885">
    <property type="entry name" value="HAMP"/>
    <property type="match status" value="1"/>
</dbReference>
<dbReference type="InterPro" id="IPR000727">
    <property type="entry name" value="T_SNARE_dom"/>
</dbReference>
<gene>
    <name evidence="14" type="ORF">E4K64_35335</name>
</gene>
<dbReference type="CDD" id="cd06225">
    <property type="entry name" value="HAMP"/>
    <property type="match status" value="1"/>
</dbReference>
<dbReference type="PRINTS" id="PR00260">
    <property type="entry name" value="CHEMTRNSDUCR"/>
</dbReference>
<dbReference type="GO" id="GO:0004888">
    <property type="term" value="F:transmembrane signaling receptor activity"/>
    <property type="evidence" value="ECO:0007669"/>
    <property type="project" value="InterPro"/>
</dbReference>
<keyword evidence="2" id="KW-1003">Cell membrane</keyword>
<dbReference type="Pfam" id="PF00672">
    <property type="entry name" value="HAMP"/>
    <property type="match status" value="1"/>
</dbReference>
<comment type="subcellular location">
    <subcellularLocation>
        <location evidence="1">Cell inner membrane</location>
        <topology evidence="1">Multi-pass membrane protein</topology>
    </subcellularLocation>
</comment>
<name>A0A4Y9NND2_9BRAD</name>
<evidence type="ECO:0000256" key="2">
    <source>
        <dbReference type="ARBA" id="ARBA00022475"/>
    </source>
</evidence>
<dbReference type="PANTHER" id="PTHR32089:SF112">
    <property type="entry name" value="LYSOZYME-LIKE PROTEIN-RELATED"/>
    <property type="match status" value="1"/>
</dbReference>
<evidence type="ECO:0000256" key="10">
    <source>
        <dbReference type="SAM" id="Phobius"/>
    </source>
</evidence>
<evidence type="ECO:0000259" key="13">
    <source>
        <dbReference type="PROSITE" id="PS50885"/>
    </source>
</evidence>
<keyword evidence="3" id="KW-0997">Cell inner membrane</keyword>
<dbReference type="GO" id="GO:0006935">
    <property type="term" value="P:chemotaxis"/>
    <property type="evidence" value="ECO:0007669"/>
    <property type="project" value="InterPro"/>
</dbReference>
<evidence type="ECO:0000313" key="15">
    <source>
        <dbReference type="Proteomes" id="UP000297700"/>
    </source>
</evidence>
<dbReference type="Gene3D" id="6.10.340.10">
    <property type="match status" value="1"/>
</dbReference>
<dbReference type="PROSITE" id="PS50111">
    <property type="entry name" value="CHEMOTAXIS_TRANSDUC_2"/>
    <property type="match status" value="1"/>
</dbReference>
<evidence type="ECO:0000259" key="12">
    <source>
        <dbReference type="PROSITE" id="PS50192"/>
    </source>
</evidence>
<dbReference type="InterPro" id="IPR003660">
    <property type="entry name" value="HAMP_dom"/>
</dbReference>
<evidence type="ECO:0000256" key="5">
    <source>
        <dbReference type="ARBA" id="ARBA00022989"/>
    </source>
</evidence>
<proteinExistence type="inferred from homology"/>
<feature type="domain" description="T-SNARE coiled-coil homology" evidence="12">
    <location>
        <begin position="457"/>
        <end position="519"/>
    </location>
</feature>
<keyword evidence="6 10" id="KW-0472">Membrane</keyword>
<evidence type="ECO:0000313" key="14">
    <source>
        <dbReference type="EMBL" id="TFV68862.1"/>
    </source>
</evidence>
<evidence type="ECO:0000256" key="3">
    <source>
        <dbReference type="ARBA" id="ARBA00022519"/>
    </source>
</evidence>
<dbReference type="Proteomes" id="UP000297700">
    <property type="component" value="Unassembled WGS sequence"/>
</dbReference>
<evidence type="ECO:0000256" key="1">
    <source>
        <dbReference type="ARBA" id="ARBA00004429"/>
    </source>
</evidence>
<feature type="domain" description="HAMP" evidence="13">
    <location>
        <begin position="211"/>
        <end position="264"/>
    </location>
</feature>
<evidence type="ECO:0000256" key="4">
    <source>
        <dbReference type="ARBA" id="ARBA00022692"/>
    </source>
</evidence>
<dbReference type="GO" id="GO:0005886">
    <property type="term" value="C:plasma membrane"/>
    <property type="evidence" value="ECO:0007669"/>
    <property type="project" value="UniProtKB-SubCell"/>
</dbReference>
<dbReference type="Gene3D" id="1.10.287.950">
    <property type="entry name" value="Methyl-accepting chemotaxis protein"/>
    <property type="match status" value="1"/>
</dbReference>
<dbReference type="PANTHER" id="PTHR32089">
    <property type="entry name" value="METHYL-ACCEPTING CHEMOTAXIS PROTEIN MCPB"/>
    <property type="match status" value="1"/>
</dbReference>
<dbReference type="GO" id="GO:0007165">
    <property type="term" value="P:signal transduction"/>
    <property type="evidence" value="ECO:0007669"/>
    <property type="project" value="UniProtKB-KW"/>
</dbReference>
<dbReference type="InterPro" id="IPR004090">
    <property type="entry name" value="Chemotax_Me-accpt_rcpt"/>
</dbReference>
<evidence type="ECO:0000256" key="8">
    <source>
        <dbReference type="ARBA" id="ARBA00029447"/>
    </source>
</evidence>
<protein>
    <submittedName>
        <fullName evidence="14">HAMP domain-containing protein</fullName>
    </submittedName>
</protein>
<dbReference type="Pfam" id="PF00015">
    <property type="entry name" value="MCPsignal"/>
    <property type="match status" value="1"/>
</dbReference>
<comment type="similarity">
    <text evidence="8">Belongs to the methyl-accepting chemotaxis (MCP) protein family.</text>
</comment>
<dbReference type="RefSeq" id="WP_135167395.1">
    <property type="nucleotide sequence ID" value="NZ_SPQS01000034.1"/>
</dbReference>
<comment type="caution">
    <text evidence="14">The sequence shown here is derived from an EMBL/GenBank/DDBJ whole genome shotgun (WGS) entry which is preliminary data.</text>
</comment>
<evidence type="ECO:0000256" key="9">
    <source>
        <dbReference type="PROSITE-ProRule" id="PRU00284"/>
    </source>
</evidence>
<organism evidence="14 15">
    <name type="scientific">Bradyrhizobium frederickii</name>
    <dbReference type="NCBI Taxonomy" id="2560054"/>
    <lineage>
        <taxon>Bacteria</taxon>
        <taxon>Pseudomonadati</taxon>
        <taxon>Pseudomonadota</taxon>
        <taxon>Alphaproteobacteria</taxon>
        <taxon>Hyphomicrobiales</taxon>
        <taxon>Nitrobacteraceae</taxon>
        <taxon>Bradyrhizobium</taxon>
    </lineage>
</organism>
<dbReference type="EMBL" id="SPQS01000034">
    <property type="protein sequence ID" value="TFV68862.1"/>
    <property type="molecule type" value="Genomic_DNA"/>
</dbReference>
<keyword evidence="4 10" id="KW-0812">Transmembrane</keyword>
<dbReference type="AlphaFoldDB" id="A0A4Y9NND2"/>
<evidence type="ECO:0000259" key="11">
    <source>
        <dbReference type="PROSITE" id="PS50111"/>
    </source>
</evidence>
<feature type="domain" description="Methyl-accepting transducer" evidence="11">
    <location>
        <begin position="305"/>
        <end position="541"/>
    </location>
</feature>
<dbReference type="InterPro" id="IPR004089">
    <property type="entry name" value="MCPsignal_dom"/>
</dbReference>
<accession>A0A4Y9NND2</accession>
<dbReference type="PROSITE" id="PS50192">
    <property type="entry name" value="T_SNARE"/>
    <property type="match status" value="1"/>
</dbReference>
<dbReference type="InterPro" id="IPR033480">
    <property type="entry name" value="sCache_2"/>
</dbReference>
<keyword evidence="7 9" id="KW-0807">Transducer</keyword>
<sequence>MLKIVRSINTRILCLPVLAVIALLVAGWLAITSIGEITRYERSARARSVTEAAAKIVEMYESKAARGEMSEQAAQTAAKDAIRAIRYDGREYVAAMQADGVSIANGMFREMEGRQMADVKDSNGTAFVREMIAAAQRGGGFVYYVWPTAPNTPPIDKVAYNKLTAGWHWVVTSGVYLDAVEAAIWSSTQRIGGIVAALALVSFSLALWIGRRITRPILKLAEATHRLSDGDLSVDVPGTGQQDEVGTLAQAIAVLKQRSAEAVRLAGEQDQLKEAAAHDRQLAMRKLADGFEASIKAVADGIAAAASGMEASANSMTIAAKTTSGATSAAAVAADQTSSNVGMVAAATEELSSSIHEISRQVAHSSQIAAGAVAEAARANTTMANLANSAKRVSDIVELITGIAAQTNLLALNATIEAARAGEAGRGFAVVASEVKSLATQTAKATDEIQSMVAEIEAMTGSAVSTIEGIGGTVARMNEITATVAAAVEEQGSATQEIAGNIQHAAAGSREVSGNVSSAQKAASETGAISEDVLTAANRLSAEAERLKSEVANFLSGVRAA</sequence>